<gene>
    <name evidence="4" type="ORF">AN221_24935</name>
</gene>
<feature type="compositionally biased region" description="Low complexity" evidence="1">
    <location>
        <begin position="202"/>
        <end position="226"/>
    </location>
</feature>
<feature type="region of interest" description="Disordered" evidence="1">
    <location>
        <begin position="190"/>
        <end position="226"/>
    </location>
</feature>
<dbReference type="InterPro" id="IPR010872">
    <property type="entry name" value="MDMPI_C-term_domain"/>
</dbReference>
<evidence type="ECO:0000256" key="1">
    <source>
        <dbReference type="SAM" id="MobiDB-lite"/>
    </source>
</evidence>
<keyword evidence="5" id="KW-1185">Reference proteome</keyword>
<dbReference type="PATRIC" id="fig|518642.7.peg.6552"/>
<dbReference type="InterPro" id="IPR024344">
    <property type="entry name" value="MDMPI_metal-binding"/>
</dbReference>
<evidence type="ECO:0000313" key="5">
    <source>
        <dbReference type="Proteomes" id="UP000175971"/>
    </source>
</evidence>
<dbReference type="InterPro" id="IPR017517">
    <property type="entry name" value="Maleyloyr_isom"/>
</dbReference>
<feature type="domain" description="MDMPI C-terminal" evidence="2">
    <location>
        <begin position="145"/>
        <end position="261"/>
    </location>
</feature>
<dbReference type="Pfam" id="PF07398">
    <property type="entry name" value="MDMPI_C"/>
    <property type="match status" value="1"/>
</dbReference>
<comment type="caution">
    <text evidence="4">The sequence shown here is derived from an EMBL/GenBank/DDBJ whole genome shotgun (WGS) entry which is preliminary data.</text>
</comment>
<evidence type="ECO:0000313" key="4">
    <source>
        <dbReference type="EMBL" id="OEV17891.1"/>
    </source>
</evidence>
<dbReference type="SUPFAM" id="SSF109854">
    <property type="entry name" value="DinB/YfiT-like putative metalloenzymes"/>
    <property type="match status" value="1"/>
</dbReference>
<dbReference type="RefSeq" id="WP_070202803.1">
    <property type="nucleotide sequence ID" value="NZ_LJGZ01000095.1"/>
</dbReference>
<sequence>MEITQYIASLSEEGRLLAAAAEQAGPGASVPTCPGWQIRHLLRHTGMVHRWAAELVAEGHTTPHPDGGEPDLDGTALLDWFREGHDHLVRSLEAAPTGLECWTFLPAPSPLAFWSRRQLHETTVHRADAESALGGPLSPVDADRAVDGIDELLTGFHARPRSRVRSSTPRTLRVRAVDTDAVWTVRISEEPPQAVRTSAANPGTDTTDPGAGAADPGTGAADPGAGAADCELSGTAEGLYLALWNRLPLTAVTLRGDRSVARLWTDNSAVTW</sequence>
<dbReference type="InterPro" id="IPR034660">
    <property type="entry name" value="DinB/YfiT-like"/>
</dbReference>
<dbReference type="PANTHER" id="PTHR40758">
    <property type="entry name" value="CONSERVED PROTEIN"/>
    <property type="match status" value="1"/>
</dbReference>
<dbReference type="PANTHER" id="PTHR40758:SF1">
    <property type="entry name" value="CONSERVED PROTEIN"/>
    <property type="match status" value="1"/>
</dbReference>
<dbReference type="GO" id="GO:0005886">
    <property type="term" value="C:plasma membrane"/>
    <property type="evidence" value="ECO:0007669"/>
    <property type="project" value="TreeGrafter"/>
</dbReference>
<dbReference type="EMBL" id="LJGZ01000095">
    <property type="protein sequence ID" value="OEV17891.1"/>
    <property type="molecule type" value="Genomic_DNA"/>
</dbReference>
<dbReference type="OrthoDB" id="3671213at2"/>
<evidence type="ECO:0000259" key="2">
    <source>
        <dbReference type="Pfam" id="PF07398"/>
    </source>
</evidence>
<dbReference type="NCBIfam" id="TIGR03083">
    <property type="entry name" value="maleylpyruvate isomerase family mycothiol-dependent enzyme"/>
    <property type="match status" value="1"/>
</dbReference>
<dbReference type="GO" id="GO:0046872">
    <property type="term" value="F:metal ion binding"/>
    <property type="evidence" value="ECO:0007669"/>
    <property type="project" value="InterPro"/>
</dbReference>
<dbReference type="Pfam" id="PF11716">
    <property type="entry name" value="MDMPI_N"/>
    <property type="match status" value="1"/>
</dbReference>
<organism evidence="4 5">
    <name type="scientific">Streptomyces nanshensis</name>
    <dbReference type="NCBI Taxonomy" id="518642"/>
    <lineage>
        <taxon>Bacteria</taxon>
        <taxon>Bacillati</taxon>
        <taxon>Actinomycetota</taxon>
        <taxon>Actinomycetes</taxon>
        <taxon>Kitasatosporales</taxon>
        <taxon>Streptomycetaceae</taxon>
        <taxon>Streptomyces</taxon>
    </lineage>
</organism>
<name>A0A1E7LNZ9_9ACTN</name>
<evidence type="ECO:0000259" key="3">
    <source>
        <dbReference type="Pfam" id="PF11716"/>
    </source>
</evidence>
<proteinExistence type="predicted"/>
<reference evidence="4 5" key="1">
    <citation type="journal article" date="2016" name="Front. Microbiol.">
        <title>Comparative Genomics Analysis of Streptomyces Species Reveals Their Adaptation to the Marine Environment and Their Diversity at the Genomic Level.</title>
        <authorList>
            <person name="Tian X."/>
            <person name="Zhang Z."/>
            <person name="Yang T."/>
            <person name="Chen M."/>
            <person name="Li J."/>
            <person name="Chen F."/>
            <person name="Yang J."/>
            <person name="Li W."/>
            <person name="Zhang B."/>
            <person name="Zhang Z."/>
            <person name="Wu J."/>
            <person name="Zhang C."/>
            <person name="Long L."/>
            <person name="Xiao J."/>
        </authorList>
    </citation>
    <scope>NUCLEOTIDE SEQUENCE [LARGE SCALE GENOMIC DNA]</scope>
    <source>
        <strain evidence="4 5">SCSIO M10372</strain>
    </source>
</reference>
<evidence type="ECO:0008006" key="6">
    <source>
        <dbReference type="Google" id="ProtNLM"/>
    </source>
</evidence>
<protein>
    <recommendedName>
        <fullName evidence="6">Mycothiol-dependent maleylpyruvate isomerase metal-binding domain-containing protein</fullName>
    </recommendedName>
</protein>
<dbReference type="AlphaFoldDB" id="A0A1E7LNZ9"/>
<accession>A0A1E7LNZ9</accession>
<feature type="domain" description="Mycothiol-dependent maleylpyruvate isomerase metal-binding" evidence="3">
    <location>
        <begin position="10"/>
        <end position="129"/>
    </location>
</feature>
<dbReference type="Proteomes" id="UP000175971">
    <property type="component" value="Unassembled WGS sequence"/>
</dbReference>